<evidence type="ECO:0000313" key="1">
    <source>
        <dbReference type="EMBL" id="KAB1636218.1"/>
    </source>
</evidence>
<dbReference type="InterPro" id="IPR029475">
    <property type="entry name" value="DUF6807"/>
</dbReference>
<accession>A0A7J5AXR1</accession>
<gene>
    <name evidence="1" type="ORF">F8O03_16985</name>
</gene>
<reference evidence="1 2" key="1">
    <citation type="submission" date="2019-09" db="EMBL/GenBank/DDBJ databases">
        <title>Phylogeny of genus Pseudoclavibacter and closely related genus.</title>
        <authorList>
            <person name="Li Y."/>
        </authorList>
    </citation>
    <scope>NUCLEOTIDE SEQUENCE [LARGE SCALE GENOMIC DNA]</scope>
    <source>
        <strain evidence="1 2">THG-MD12</strain>
    </source>
</reference>
<dbReference type="EMBL" id="WBJX01000007">
    <property type="protein sequence ID" value="KAB1636218.1"/>
    <property type="molecule type" value="Genomic_DNA"/>
</dbReference>
<dbReference type="AlphaFoldDB" id="A0A7J5AXR1"/>
<evidence type="ECO:0000313" key="2">
    <source>
        <dbReference type="Proteomes" id="UP000490386"/>
    </source>
</evidence>
<proteinExistence type="predicted"/>
<evidence type="ECO:0008006" key="3">
    <source>
        <dbReference type="Google" id="ProtNLM"/>
    </source>
</evidence>
<organism evidence="1 2">
    <name type="scientific">Pseudoclavibacter terrae</name>
    <dbReference type="NCBI Taxonomy" id="1530195"/>
    <lineage>
        <taxon>Bacteria</taxon>
        <taxon>Bacillati</taxon>
        <taxon>Actinomycetota</taxon>
        <taxon>Actinomycetes</taxon>
        <taxon>Micrococcales</taxon>
        <taxon>Microbacteriaceae</taxon>
        <taxon>Pseudoclavibacter</taxon>
    </lineage>
</organism>
<sequence length="285" mass="31316">MSSPSRDELAFGLGTVVHRDPSAQPIESPRPYVHPLRTPAGTVVSDFRPADHMWHWGLSVTVANIRIGDAAHDVNLWGGVTWVDGRGYLQLDNNGSQTVDETQTVDGTHLTWREADGSVFLREERMLDASIRDVDGRSVGVLDISSRWTNLRDVEVAFGSPTTAGRPDAGYGGLFLRLHPNFSGARPLSPLLLDDPDATLHGTEAAWLGLESGPATVVMGAHPENPVSPTPWFVRNDATPMLCAAPFFHEEWKLRPGESATWRWRILLSDSPLHAERVTHLLDEA</sequence>
<comment type="caution">
    <text evidence="1">The sequence shown here is derived from an EMBL/GenBank/DDBJ whole genome shotgun (WGS) entry which is preliminary data.</text>
</comment>
<keyword evidence="2" id="KW-1185">Reference proteome</keyword>
<dbReference type="Proteomes" id="UP000490386">
    <property type="component" value="Unassembled WGS sequence"/>
</dbReference>
<dbReference type="Pfam" id="PF14100">
    <property type="entry name" value="DUF6807"/>
    <property type="match status" value="1"/>
</dbReference>
<dbReference type="OrthoDB" id="9812981at2"/>
<name>A0A7J5AXR1_9MICO</name>
<protein>
    <recommendedName>
        <fullName evidence="3">Oxidoreductase</fullName>
    </recommendedName>
</protein>
<dbReference type="RefSeq" id="WP_151424928.1">
    <property type="nucleotide sequence ID" value="NZ_WBJX01000007.1"/>
</dbReference>